<gene>
    <name evidence="1" type="ORF">WMSIL1_LOCUS7199</name>
</gene>
<name>A0A564YM89_HYMDI</name>
<dbReference type="AlphaFoldDB" id="A0A564YM89"/>
<accession>A0A564YM89</accession>
<keyword evidence="2" id="KW-1185">Reference proteome</keyword>
<evidence type="ECO:0000313" key="2">
    <source>
        <dbReference type="Proteomes" id="UP000321570"/>
    </source>
</evidence>
<evidence type="ECO:0000313" key="1">
    <source>
        <dbReference type="EMBL" id="VUZ47674.1"/>
    </source>
</evidence>
<dbReference type="Proteomes" id="UP000321570">
    <property type="component" value="Unassembled WGS sequence"/>
</dbReference>
<sequence>MYELQSSNISPYDFIKGNYFTIKNKIWRGTSVSIRCIPKRFPDRVPQNSQSFNIAVQH</sequence>
<proteinExistence type="predicted"/>
<protein>
    <submittedName>
        <fullName evidence="1">Uncharacterized protein</fullName>
    </submittedName>
</protein>
<dbReference type="EMBL" id="CABIJS010000255">
    <property type="protein sequence ID" value="VUZ47674.1"/>
    <property type="molecule type" value="Genomic_DNA"/>
</dbReference>
<organism evidence="1 2">
    <name type="scientific">Hymenolepis diminuta</name>
    <name type="common">Rat tapeworm</name>
    <dbReference type="NCBI Taxonomy" id="6216"/>
    <lineage>
        <taxon>Eukaryota</taxon>
        <taxon>Metazoa</taxon>
        <taxon>Spiralia</taxon>
        <taxon>Lophotrochozoa</taxon>
        <taxon>Platyhelminthes</taxon>
        <taxon>Cestoda</taxon>
        <taxon>Eucestoda</taxon>
        <taxon>Cyclophyllidea</taxon>
        <taxon>Hymenolepididae</taxon>
        <taxon>Hymenolepis</taxon>
    </lineage>
</organism>
<feature type="non-terminal residue" evidence="1">
    <location>
        <position position="58"/>
    </location>
</feature>
<reference evidence="1 2" key="1">
    <citation type="submission" date="2019-07" db="EMBL/GenBank/DDBJ databases">
        <authorList>
            <person name="Jastrzebski P J."/>
            <person name="Paukszto L."/>
            <person name="Jastrzebski P J."/>
        </authorList>
    </citation>
    <scope>NUCLEOTIDE SEQUENCE [LARGE SCALE GENOMIC DNA]</scope>
    <source>
        <strain evidence="1 2">WMS-il1</strain>
    </source>
</reference>